<keyword evidence="3" id="KW-1185">Reference proteome</keyword>
<dbReference type="SUPFAM" id="SSF53335">
    <property type="entry name" value="S-adenosyl-L-methionine-dependent methyltransferases"/>
    <property type="match status" value="1"/>
</dbReference>
<name>A0A934I3B0_9CORY</name>
<dbReference type="GO" id="GO:0032259">
    <property type="term" value="P:methylation"/>
    <property type="evidence" value="ECO:0007669"/>
    <property type="project" value="UniProtKB-KW"/>
</dbReference>
<dbReference type="RefSeq" id="WP_198737425.1">
    <property type="nucleotide sequence ID" value="NZ_JAEIOS010000009.1"/>
</dbReference>
<feature type="region of interest" description="Disordered" evidence="1">
    <location>
        <begin position="1"/>
        <end position="23"/>
    </location>
</feature>
<gene>
    <name evidence="2" type="ORF">JDV75_01175</name>
</gene>
<reference evidence="2" key="1">
    <citation type="submission" date="2020-12" db="EMBL/GenBank/DDBJ databases">
        <title>Genome public.</title>
        <authorList>
            <person name="Sun Q."/>
        </authorList>
    </citation>
    <scope>NUCLEOTIDE SEQUENCE</scope>
    <source>
        <strain evidence="2">CCM 8863</strain>
    </source>
</reference>
<dbReference type="InterPro" id="IPR029063">
    <property type="entry name" value="SAM-dependent_MTases_sf"/>
</dbReference>
<organism evidence="2 3">
    <name type="scientific">Corynebacterium meridianum</name>
    <dbReference type="NCBI Taxonomy" id="2765363"/>
    <lineage>
        <taxon>Bacteria</taxon>
        <taxon>Bacillati</taxon>
        <taxon>Actinomycetota</taxon>
        <taxon>Actinomycetes</taxon>
        <taxon>Mycobacteriales</taxon>
        <taxon>Corynebacteriaceae</taxon>
        <taxon>Corynebacterium</taxon>
    </lineage>
</organism>
<keyword evidence="2" id="KW-0489">Methyltransferase</keyword>
<evidence type="ECO:0000256" key="1">
    <source>
        <dbReference type="SAM" id="MobiDB-lite"/>
    </source>
</evidence>
<dbReference type="GO" id="GO:0008168">
    <property type="term" value="F:methyltransferase activity"/>
    <property type="evidence" value="ECO:0007669"/>
    <property type="project" value="UniProtKB-KW"/>
</dbReference>
<dbReference type="Proteomes" id="UP000645966">
    <property type="component" value="Unassembled WGS sequence"/>
</dbReference>
<accession>A0A934I3B0</accession>
<dbReference type="Gene3D" id="3.40.50.150">
    <property type="entry name" value="Vaccinia Virus protein VP39"/>
    <property type="match status" value="1"/>
</dbReference>
<sequence length="219" mass="23193">MSDTAFRTLSSYITGTTDTPPELADARSDAGEFGLSVPDEITGSLLATLAAGAVTGDSAGAIAVTPAAGVVGLYLLAGLGERGHLTCIDPEAEHQKQARTTFTSAGYRPGRFRFLPSRPLEVMGRLAQGSYQLVYGDMRPSDLKAFINAAWPLLSDNGILILADCLLDGTLADDTRRDRDTVAAREADEYVRQMEDALVTRLPLGAGMTILTKRSTPAS</sequence>
<evidence type="ECO:0000313" key="3">
    <source>
        <dbReference type="Proteomes" id="UP000645966"/>
    </source>
</evidence>
<dbReference type="Pfam" id="PF13578">
    <property type="entry name" value="Methyltransf_24"/>
    <property type="match status" value="1"/>
</dbReference>
<dbReference type="AlphaFoldDB" id="A0A934I3B0"/>
<comment type="caution">
    <text evidence="2">The sequence shown here is derived from an EMBL/GenBank/DDBJ whole genome shotgun (WGS) entry which is preliminary data.</text>
</comment>
<evidence type="ECO:0000313" key="2">
    <source>
        <dbReference type="EMBL" id="MBI8988379.1"/>
    </source>
</evidence>
<proteinExistence type="predicted"/>
<feature type="compositionally biased region" description="Polar residues" evidence="1">
    <location>
        <begin position="1"/>
        <end position="19"/>
    </location>
</feature>
<protein>
    <submittedName>
        <fullName evidence="2">Class I SAM-dependent methyltransferase</fullName>
    </submittedName>
</protein>
<keyword evidence="2" id="KW-0808">Transferase</keyword>
<dbReference type="EMBL" id="JAEIOS010000009">
    <property type="protein sequence ID" value="MBI8988379.1"/>
    <property type="molecule type" value="Genomic_DNA"/>
</dbReference>